<evidence type="ECO:0000256" key="11">
    <source>
        <dbReference type="ARBA" id="ARBA00023319"/>
    </source>
</evidence>
<accession>A0A3B1JDZ2</accession>
<keyword evidence="3" id="KW-0964">Secreted</keyword>
<feature type="disulfide bond" evidence="12">
    <location>
        <begin position="86"/>
        <end position="96"/>
    </location>
</feature>
<evidence type="ECO:0000256" key="12">
    <source>
        <dbReference type="PROSITE-ProRule" id="PRU00196"/>
    </source>
</evidence>
<dbReference type="GO" id="GO:0031638">
    <property type="term" value="P:zymogen activation"/>
    <property type="evidence" value="ECO:0007669"/>
    <property type="project" value="TreeGrafter"/>
</dbReference>
<dbReference type="SUPFAM" id="SSF48726">
    <property type="entry name" value="Immunoglobulin"/>
    <property type="match status" value="1"/>
</dbReference>
<evidence type="ECO:0000313" key="16">
    <source>
        <dbReference type="Ensembl" id="ENSAMXP00000040617.1"/>
    </source>
</evidence>
<dbReference type="GO" id="GO:0005615">
    <property type="term" value="C:extracellular space"/>
    <property type="evidence" value="ECO:0007669"/>
    <property type="project" value="TreeGrafter"/>
</dbReference>
<dbReference type="PRINTS" id="PR00258">
    <property type="entry name" value="SPERACTRCPTR"/>
</dbReference>
<keyword evidence="9 12" id="KW-1015">Disulfide bond</keyword>
<dbReference type="PROSITE" id="PS50287">
    <property type="entry name" value="SRCR_2"/>
    <property type="match status" value="2"/>
</dbReference>
<dbReference type="InterPro" id="IPR036179">
    <property type="entry name" value="Ig-like_dom_sf"/>
</dbReference>
<keyword evidence="6" id="KW-0677">Repeat</keyword>
<dbReference type="PROSITE" id="PS50835">
    <property type="entry name" value="IG_LIKE"/>
    <property type="match status" value="1"/>
</dbReference>
<dbReference type="SUPFAM" id="SSF56487">
    <property type="entry name" value="SRCR-like"/>
    <property type="match status" value="2"/>
</dbReference>
<feature type="transmembrane region" description="Helical" evidence="13">
    <location>
        <begin position="345"/>
        <end position="367"/>
    </location>
</feature>
<dbReference type="PANTHER" id="PTHR48071:SF15">
    <property type="entry name" value="SRCR DOMAIN-CONTAINING PROTEIN"/>
    <property type="match status" value="1"/>
</dbReference>
<dbReference type="Gene3D" id="2.60.40.10">
    <property type="entry name" value="Immunoglobulins"/>
    <property type="match status" value="1"/>
</dbReference>
<dbReference type="InterPro" id="IPR013151">
    <property type="entry name" value="Immunoglobulin_dom"/>
</dbReference>
<evidence type="ECO:0000256" key="5">
    <source>
        <dbReference type="ARBA" id="ARBA00022729"/>
    </source>
</evidence>
<dbReference type="Pfam" id="PF00530">
    <property type="entry name" value="SRCR"/>
    <property type="match status" value="2"/>
</dbReference>
<dbReference type="FunFam" id="3.10.250.10:FF:000004">
    <property type="entry name" value="Scavenger receptor cysteine-rich type 1 protein M130"/>
    <property type="match status" value="1"/>
</dbReference>
<keyword evidence="10" id="KW-0325">Glycoprotein</keyword>
<evidence type="ECO:0000256" key="4">
    <source>
        <dbReference type="ARBA" id="ARBA00022692"/>
    </source>
</evidence>
<evidence type="ECO:0000256" key="7">
    <source>
        <dbReference type="ARBA" id="ARBA00022989"/>
    </source>
</evidence>
<comment type="subcellular location">
    <subcellularLocation>
        <location evidence="1">Membrane</location>
        <topology evidence="1">Single-pass membrane protein</topology>
    </subcellularLocation>
    <subcellularLocation>
        <location evidence="2">Secreted</location>
    </subcellularLocation>
</comment>
<dbReference type="GO" id="GO:0004252">
    <property type="term" value="F:serine-type endopeptidase activity"/>
    <property type="evidence" value="ECO:0007669"/>
    <property type="project" value="TreeGrafter"/>
</dbReference>
<feature type="domain" description="SRCR" evidence="14">
    <location>
        <begin position="18"/>
        <end position="117"/>
    </location>
</feature>
<comment type="caution">
    <text evidence="12">Lacks conserved residue(s) required for the propagation of feature annotation.</text>
</comment>
<evidence type="ECO:0000256" key="10">
    <source>
        <dbReference type="ARBA" id="ARBA00023180"/>
    </source>
</evidence>
<dbReference type="InterPro" id="IPR001190">
    <property type="entry name" value="SRCR"/>
</dbReference>
<reference evidence="16" key="4">
    <citation type="submission" date="2025-09" db="UniProtKB">
        <authorList>
            <consortium name="Ensembl"/>
        </authorList>
    </citation>
    <scope>IDENTIFICATION</scope>
</reference>
<evidence type="ECO:0000259" key="15">
    <source>
        <dbReference type="PROSITE" id="PS50835"/>
    </source>
</evidence>
<dbReference type="AlphaFoldDB" id="A0A3B1JDZ2"/>
<evidence type="ECO:0000256" key="3">
    <source>
        <dbReference type="ARBA" id="ARBA00022525"/>
    </source>
</evidence>
<evidence type="ECO:0000256" key="6">
    <source>
        <dbReference type="ARBA" id="ARBA00022737"/>
    </source>
</evidence>
<evidence type="ECO:0008006" key="18">
    <source>
        <dbReference type="Google" id="ProtNLM"/>
    </source>
</evidence>
<name>A0A3B1JDZ2_ASTMX</name>
<organism evidence="16 17">
    <name type="scientific">Astyanax mexicanus</name>
    <name type="common">Blind cave fish</name>
    <name type="synonym">Astyanax fasciatus mexicanus</name>
    <dbReference type="NCBI Taxonomy" id="7994"/>
    <lineage>
        <taxon>Eukaryota</taxon>
        <taxon>Metazoa</taxon>
        <taxon>Chordata</taxon>
        <taxon>Craniata</taxon>
        <taxon>Vertebrata</taxon>
        <taxon>Euteleostomi</taxon>
        <taxon>Actinopterygii</taxon>
        <taxon>Neopterygii</taxon>
        <taxon>Teleostei</taxon>
        <taxon>Ostariophysi</taxon>
        <taxon>Characiformes</taxon>
        <taxon>Characoidei</taxon>
        <taxon>Acestrorhamphidae</taxon>
        <taxon>Acestrorhamphinae</taxon>
        <taxon>Astyanax</taxon>
    </lineage>
</organism>
<evidence type="ECO:0000256" key="8">
    <source>
        <dbReference type="ARBA" id="ARBA00023136"/>
    </source>
</evidence>
<dbReference type="InParanoid" id="A0A3B1JDZ2"/>
<keyword evidence="11" id="KW-0393">Immunoglobulin domain</keyword>
<keyword evidence="4 13" id="KW-0812">Transmembrane</keyword>
<feature type="disulfide bond" evidence="12">
    <location>
        <begin position="189"/>
        <end position="199"/>
    </location>
</feature>
<dbReference type="PANTHER" id="PTHR48071">
    <property type="entry name" value="SRCR DOMAIN-CONTAINING PROTEIN"/>
    <property type="match status" value="1"/>
</dbReference>
<reference evidence="16" key="3">
    <citation type="submission" date="2025-08" db="UniProtKB">
        <authorList>
            <consortium name="Ensembl"/>
        </authorList>
    </citation>
    <scope>IDENTIFICATION</scope>
</reference>
<protein>
    <recommendedName>
        <fullName evidence="18">SRCR domain-containing protein</fullName>
    </recommendedName>
</protein>
<reference evidence="17" key="2">
    <citation type="journal article" date="2014" name="Nat. Commun.">
        <title>The cavefish genome reveals candidate genes for eye loss.</title>
        <authorList>
            <person name="McGaugh S.E."/>
            <person name="Gross J.B."/>
            <person name="Aken B."/>
            <person name="Blin M."/>
            <person name="Borowsky R."/>
            <person name="Chalopin D."/>
            <person name="Hinaux H."/>
            <person name="Jeffery W.R."/>
            <person name="Keene A."/>
            <person name="Ma L."/>
            <person name="Minx P."/>
            <person name="Murphy D."/>
            <person name="O'Quin K.E."/>
            <person name="Retaux S."/>
            <person name="Rohner N."/>
            <person name="Searle S.M."/>
            <person name="Stahl B.A."/>
            <person name="Tabin C."/>
            <person name="Volff J.N."/>
            <person name="Yoshizawa M."/>
            <person name="Warren W.C."/>
        </authorList>
    </citation>
    <scope>NUCLEOTIDE SEQUENCE [LARGE SCALE GENOMIC DNA]</scope>
    <source>
        <strain evidence="17">female</strain>
    </source>
</reference>
<dbReference type="FunFam" id="3.10.250.10:FF:000016">
    <property type="entry name" value="Scavenger receptor cysteine-rich protein type 12"/>
    <property type="match status" value="1"/>
</dbReference>
<proteinExistence type="predicted"/>
<reference evidence="17" key="1">
    <citation type="submission" date="2013-03" db="EMBL/GenBank/DDBJ databases">
        <authorList>
            <person name="Jeffery W."/>
            <person name="Warren W."/>
            <person name="Wilson R.K."/>
        </authorList>
    </citation>
    <scope>NUCLEOTIDE SEQUENCE</scope>
    <source>
        <strain evidence="17">female</strain>
    </source>
</reference>
<evidence type="ECO:0000256" key="9">
    <source>
        <dbReference type="ARBA" id="ARBA00023157"/>
    </source>
</evidence>
<keyword evidence="5" id="KW-0732">Signal</keyword>
<dbReference type="Ensembl" id="ENSAMXT00000044428.1">
    <property type="protein sequence ID" value="ENSAMXP00000040617.1"/>
    <property type="gene ID" value="ENSAMXG00000039925.1"/>
</dbReference>
<dbReference type="InterPro" id="IPR036772">
    <property type="entry name" value="SRCR-like_dom_sf"/>
</dbReference>
<dbReference type="Proteomes" id="UP000018467">
    <property type="component" value="Unassembled WGS sequence"/>
</dbReference>
<sequence length="425" mass="46949">RYNIDSSSSVLCVLSESVRLVDGDGFCSGRLEVKTHQSWSRVCETDFDRQDAEVVCRELGCGTPLTLQGALFGEGTNSFGSKEFQCKGTEKSLVTCSTSSRKKLTCTHGSAVGLTCTGPDEVRLVDEGSRCNGTVEVFHREQWKKVSAGQWTENEAAVVCRRLACGTQVASSITESATDKTGENVQISCKGSESSLQECTVLSVSDPGYVIQVLCSGVLEQPTILMSVPIRVSVGLQSSTVFRNHSFTITCITRPQLPGGSFHLKLPWTNRSHTQTAVNHSASFFFPAANDSHQGNYSCVYENQVEIQESAYKPGRIYISFFYHNFSSESELLFLTITDSSLPAAFIRILIVIFLLLISSLLIFLVFKKCSHISRSSNRSSGEAAVRYENIELVSLQNVQNMMERRSGELLEPHTDMEREEEEEE</sequence>
<keyword evidence="17" id="KW-1185">Reference proteome</keyword>
<keyword evidence="7 13" id="KW-1133">Transmembrane helix</keyword>
<feature type="domain" description="SRCR" evidence="14">
    <location>
        <begin position="122"/>
        <end position="216"/>
    </location>
</feature>
<dbReference type="InterPro" id="IPR007110">
    <property type="entry name" value="Ig-like_dom"/>
</dbReference>
<evidence type="ECO:0000313" key="17">
    <source>
        <dbReference type="Proteomes" id="UP000018467"/>
    </source>
</evidence>
<evidence type="ECO:0000256" key="2">
    <source>
        <dbReference type="ARBA" id="ARBA00004613"/>
    </source>
</evidence>
<dbReference type="GeneTree" id="ENSGT00940000163299"/>
<dbReference type="Gene3D" id="3.10.250.10">
    <property type="entry name" value="SRCR-like domain"/>
    <property type="match status" value="2"/>
</dbReference>
<evidence type="ECO:0000256" key="1">
    <source>
        <dbReference type="ARBA" id="ARBA00004167"/>
    </source>
</evidence>
<dbReference type="SMART" id="SM00202">
    <property type="entry name" value="SR"/>
    <property type="match status" value="2"/>
</dbReference>
<evidence type="ECO:0000259" key="14">
    <source>
        <dbReference type="PROSITE" id="PS50287"/>
    </source>
</evidence>
<feature type="domain" description="Ig-like" evidence="15">
    <location>
        <begin position="222"/>
        <end position="310"/>
    </location>
</feature>
<evidence type="ECO:0000256" key="13">
    <source>
        <dbReference type="SAM" id="Phobius"/>
    </source>
</evidence>
<dbReference type="GO" id="GO:0005886">
    <property type="term" value="C:plasma membrane"/>
    <property type="evidence" value="ECO:0007669"/>
    <property type="project" value="TreeGrafter"/>
</dbReference>
<dbReference type="InterPro" id="IPR013783">
    <property type="entry name" value="Ig-like_fold"/>
</dbReference>
<keyword evidence="8 13" id="KW-0472">Membrane</keyword>
<dbReference type="Pfam" id="PF00047">
    <property type="entry name" value="ig"/>
    <property type="match status" value="1"/>
</dbReference>